<comment type="caution">
    <text evidence="3">The sequence shown here is derived from an EMBL/GenBank/DDBJ whole genome shotgun (WGS) entry which is preliminary data.</text>
</comment>
<keyword evidence="1" id="KW-0831">Ubiquinone biosynthesis</keyword>
<dbReference type="GO" id="GO:0006744">
    <property type="term" value="P:ubiquinone biosynthetic process"/>
    <property type="evidence" value="ECO:0007669"/>
    <property type="project" value="UniProtKB-UniRule"/>
</dbReference>
<dbReference type="PANTHER" id="PTHR38693:SF1">
    <property type="entry name" value="UBIQUINONE BIOSYNTHESIS ACCESSORY FACTOR UBIJ"/>
    <property type="match status" value="1"/>
</dbReference>
<dbReference type="AlphaFoldDB" id="A0A4R1HC95"/>
<dbReference type="PANTHER" id="PTHR38693">
    <property type="entry name" value="UBIQUINONE BIOSYNTHESIS PROTEIN UBIJ"/>
    <property type="match status" value="1"/>
</dbReference>
<keyword evidence="4" id="KW-1185">Reference proteome</keyword>
<evidence type="ECO:0000313" key="3">
    <source>
        <dbReference type="EMBL" id="TCK16839.1"/>
    </source>
</evidence>
<comment type="similarity">
    <text evidence="1">Belongs to the UbiJ family.</text>
</comment>
<dbReference type="EMBL" id="SMFX01000001">
    <property type="protein sequence ID" value="TCK16839.1"/>
    <property type="molecule type" value="Genomic_DNA"/>
</dbReference>
<dbReference type="GO" id="GO:0005737">
    <property type="term" value="C:cytoplasm"/>
    <property type="evidence" value="ECO:0007669"/>
    <property type="project" value="UniProtKB-SubCell"/>
</dbReference>
<dbReference type="SUPFAM" id="SSF55718">
    <property type="entry name" value="SCP-like"/>
    <property type="match status" value="1"/>
</dbReference>
<comment type="function">
    <text evidence="1">Required for ubiquinone (coenzyme Q) biosynthesis. Binds hydrophobic ubiquinone biosynthetic intermediates via its SCP2 domain and is essential for the stability of the Ubi complex. May constitute a docking platform where Ubi enzymes assemble and access their SCP2-bound polyprenyl substrates.</text>
</comment>
<evidence type="ECO:0000259" key="2">
    <source>
        <dbReference type="Pfam" id="PF02036"/>
    </source>
</evidence>
<dbReference type="InterPro" id="IPR038989">
    <property type="entry name" value="UbiJ"/>
</dbReference>
<dbReference type="Proteomes" id="UP000295707">
    <property type="component" value="Unassembled WGS sequence"/>
</dbReference>
<proteinExistence type="inferred from homology"/>
<dbReference type="Pfam" id="PF02036">
    <property type="entry name" value="SCP2"/>
    <property type="match status" value="1"/>
</dbReference>
<dbReference type="RefSeq" id="WP_132970771.1">
    <property type="nucleotide sequence ID" value="NZ_SMFX01000001.1"/>
</dbReference>
<dbReference type="OrthoDB" id="9796077at2"/>
<reference evidence="3 4" key="1">
    <citation type="submission" date="2019-03" db="EMBL/GenBank/DDBJ databases">
        <title>Genomic Encyclopedia of Type Strains, Phase IV (KMG-IV): sequencing the most valuable type-strain genomes for metagenomic binning, comparative biology and taxonomic classification.</title>
        <authorList>
            <person name="Goeker M."/>
        </authorList>
    </citation>
    <scope>NUCLEOTIDE SEQUENCE [LARGE SCALE GENOMIC DNA]</scope>
    <source>
        <strain evidence="3 4">DSM 19610</strain>
    </source>
</reference>
<name>A0A4R1HC95_9GAMM</name>
<comment type="pathway">
    <text evidence="1">Cofactor biosynthesis; ubiquinone biosynthesis.</text>
</comment>
<accession>A0A4R1HC95</accession>
<feature type="domain" description="SCP2" evidence="2">
    <location>
        <begin position="17"/>
        <end position="111"/>
    </location>
</feature>
<sequence length="205" mass="22861">MSTPALISAALESALDLYLKQDPDALQRCAALRDKVIAINLTGTDFSLYLLPDAEGIKVLTHYEGKPDTLLRGTPAGFARLALETREDALFHGAVEIIGDTETGQAFQELLSRVDWDWEEQLSRLTGDTVAHQLGELVRKGQRWLTESGDTLQQDLSEYLQEEARLLPARVELSTFLDAVDQLRSDTDRLSARVERLLNLHEEAS</sequence>
<dbReference type="UniPathway" id="UPA00232"/>
<dbReference type="HAMAP" id="MF_02215">
    <property type="entry name" value="UbiJ"/>
    <property type="match status" value="1"/>
</dbReference>
<dbReference type="InterPro" id="IPR036527">
    <property type="entry name" value="SCP2_sterol-bd_dom_sf"/>
</dbReference>
<evidence type="ECO:0000256" key="1">
    <source>
        <dbReference type="HAMAP-Rule" id="MF_02215"/>
    </source>
</evidence>
<protein>
    <recommendedName>
        <fullName evidence="1">Ubiquinone biosynthesis accessory factor UbiJ</fullName>
    </recommendedName>
</protein>
<dbReference type="InterPro" id="IPR003033">
    <property type="entry name" value="SCP2_sterol-bd_dom"/>
</dbReference>
<comment type="subcellular location">
    <subcellularLocation>
        <location evidence="1">Cytoplasm</location>
    </subcellularLocation>
</comment>
<gene>
    <name evidence="1" type="primary">ubiJ</name>
    <name evidence="3" type="ORF">DFR30_0058</name>
</gene>
<keyword evidence="1" id="KW-0963">Cytoplasm</keyword>
<evidence type="ECO:0000313" key="4">
    <source>
        <dbReference type="Proteomes" id="UP000295707"/>
    </source>
</evidence>
<organism evidence="3 4">
    <name type="scientific">Thiogranum longum</name>
    <dbReference type="NCBI Taxonomy" id="1537524"/>
    <lineage>
        <taxon>Bacteria</taxon>
        <taxon>Pseudomonadati</taxon>
        <taxon>Pseudomonadota</taxon>
        <taxon>Gammaproteobacteria</taxon>
        <taxon>Chromatiales</taxon>
        <taxon>Ectothiorhodospiraceae</taxon>
        <taxon>Thiogranum</taxon>
    </lineage>
</organism>
<keyword evidence="3" id="KW-0830">Ubiquinone</keyword>